<dbReference type="InterPro" id="IPR001789">
    <property type="entry name" value="Sig_transdc_resp-reg_receiver"/>
</dbReference>
<feature type="modified residue" description="4-aspartylphosphate" evidence="4">
    <location>
        <position position="217"/>
    </location>
</feature>
<dbReference type="InterPro" id="IPR035938">
    <property type="entry name" value="Hemerythrin-like_sf"/>
</dbReference>
<dbReference type="PANTHER" id="PTHR43228">
    <property type="entry name" value="TWO-COMPONENT RESPONSE REGULATOR"/>
    <property type="match status" value="1"/>
</dbReference>
<dbReference type="InterPro" id="IPR052048">
    <property type="entry name" value="ST_Response_Regulator"/>
</dbReference>
<comment type="similarity">
    <text evidence="1">Belongs to the hemerythrin family.</text>
</comment>
<dbReference type="EMBL" id="FNCV01000003">
    <property type="protein sequence ID" value="SDG96510.1"/>
    <property type="molecule type" value="Genomic_DNA"/>
</dbReference>
<dbReference type="Proteomes" id="UP000217076">
    <property type="component" value="Unassembled WGS sequence"/>
</dbReference>
<evidence type="ECO:0000256" key="2">
    <source>
        <dbReference type="ARBA" id="ARBA00022723"/>
    </source>
</evidence>
<evidence type="ECO:0000256" key="4">
    <source>
        <dbReference type="PROSITE-ProRule" id="PRU00169"/>
    </source>
</evidence>
<dbReference type="Pfam" id="PF00072">
    <property type="entry name" value="Response_reg"/>
    <property type="match status" value="1"/>
</dbReference>
<dbReference type="GO" id="GO:0046872">
    <property type="term" value="F:metal ion binding"/>
    <property type="evidence" value="ECO:0007669"/>
    <property type="project" value="UniProtKB-KW"/>
</dbReference>
<dbReference type="NCBIfam" id="NF033749">
    <property type="entry name" value="bact_hemeryth"/>
    <property type="match status" value="1"/>
</dbReference>
<dbReference type="CDD" id="cd12107">
    <property type="entry name" value="Hemerythrin"/>
    <property type="match status" value="1"/>
</dbReference>
<evidence type="ECO:0000259" key="5">
    <source>
        <dbReference type="PROSITE" id="PS50110"/>
    </source>
</evidence>
<proteinExistence type="inferred from homology"/>
<keyword evidence="4" id="KW-0597">Phosphoprotein</keyword>
<feature type="domain" description="Response regulatory" evidence="5">
    <location>
        <begin position="166"/>
        <end position="282"/>
    </location>
</feature>
<dbReference type="GO" id="GO:0000160">
    <property type="term" value="P:phosphorelay signal transduction system"/>
    <property type="evidence" value="ECO:0007669"/>
    <property type="project" value="InterPro"/>
</dbReference>
<dbReference type="SMART" id="SM00448">
    <property type="entry name" value="REC"/>
    <property type="match status" value="1"/>
</dbReference>
<dbReference type="Pfam" id="PF01814">
    <property type="entry name" value="Hemerythrin"/>
    <property type="match status" value="1"/>
</dbReference>
<dbReference type="InterPro" id="IPR011006">
    <property type="entry name" value="CheY-like_superfamily"/>
</dbReference>
<dbReference type="PANTHER" id="PTHR43228:SF1">
    <property type="entry name" value="TWO-COMPONENT RESPONSE REGULATOR ARR22"/>
    <property type="match status" value="1"/>
</dbReference>
<dbReference type="STRING" id="83401.SAMN05421742_103323"/>
<dbReference type="Gene3D" id="3.40.50.2300">
    <property type="match status" value="1"/>
</dbReference>
<protein>
    <submittedName>
        <fullName evidence="6">Hemerythrin-like metal-binding domain protein</fullName>
    </submittedName>
</protein>
<dbReference type="NCBIfam" id="TIGR02481">
    <property type="entry name" value="hemeryth_dom"/>
    <property type="match status" value="1"/>
</dbReference>
<keyword evidence="2" id="KW-0479">Metal-binding</keyword>
<name>A0A1G7YKZ1_9PROT</name>
<dbReference type="InterPro" id="IPR012312">
    <property type="entry name" value="Hemerythrin-like"/>
</dbReference>
<sequence>MPTFEWNADFETGIAFVDRDHRVLVDLLNQIFDAPDDAREAHATLGSVLNSLIDYTHYHFAREELLQEASGYTGFHGHKAEHEVLTTRAQEFRQRYMLDPEAVSLVEMAQFLKDWLINHILGSDKAFVEACADHPEAIAAAEALQLDGSQKTGKVAPGAFTWEDTRILVVEDNRNFQGIITTILRSLGVRDIALAGDGREGLEAIERDAAFDLILCDWRMEGMDGLAFVEAVRRTNREVKVVMMSGYADNDFPERARQAGVDAFLEKPITARGFLETTSRLLSG</sequence>
<dbReference type="RefSeq" id="WP_092617321.1">
    <property type="nucleotide sequence ID" value="NZ_FNCV01000003.1"/>
</dbReference>
<dbReference type="AlphaFoldDB" id="A0A1G7YKZ1"/>
<organism evidence="6 7">
    <name type="scientific">Roseospirillum parvum</name>
    <dbReference type="NCBI Taxonomy" id="83401"/>
    <lineage>
        <taxon>Bacteria</taxon>
        <taxon>Pseudomonadati</taxon>
        <taxon>Pseudomonadota</taxon>
        <taxon>Alphaproteobacteria</taxon>
        <taxon>Rhodospirillales</taxon>
        <taxon>Rhodospirillaceae</taxon>
        <taxon>Roseospirillum</taxon>
    </lineage>
</organism>
<dbReference type="InterPro" id="IPR012827">
    <property type="entry name" value="Hemerythrin_metal-bd"/>
</dbReference>
<evidence type="ECO:0000256" key="1">
    <source>
        <dbReference type="ARBA" id="ARBA00010587"/>
    </source>
</evidence>
<dbReference type="SUPFAM" id="SSF52172">
    <property type="entry name" value="CheY-like"/>
    <property type="match status" value="1"/>
</dbReference>
<dbReference type="Gene3D" id="1.20.120.50">
    <property type="entry name" value="Hemerythrin-like"/>
    <property type="match status" value="1"/>
</dbReference>
<dbReference type="CDD" id="cd00156">
    <property type="entry name" value="REC"/>
    <property type="match status" value="1"/>
</dbReference>
<gene>
    <name evidence="6" type="ORF">SAMN05421742_103323</name>
</gene>
<keyword evidence="7" id="KW-1185">Reference proteome</keyword>
<dbReference type="PROSITE" id="PS50110">
    <property type="entry name" value="RESPONSE_REGULATORY"/>
    <property type="match status" value="1"/>
</dbReference>
<keyword evidence="3" id="KW-0408">Iron</keyword>
<dbReference type="OrthoDB" id="9802155at2"/>
<evidence type="ECO:0000313" key="6">
    <source>
        <dbReference type="EMBL" id="SDG96510.1"/>
    </source>
</evidence>
<accession>A0A1G7YKZ1</accession>
<dbReference type="SUPFAM" id="SSF47188">
    <property type="entry name" value="Hemerythrin-like"/>
    <property type="match status" value="1"/>
</dbReference>
<evidence type="ECO:0000256" key="3">
    <source>
        <dbReference type="ARBA" id="ARBA00023004"/>
    </source>
</evidence>
<reference evidence="7" key="1">
    <citation type="submission" date="2016-10" db="EMBL/GenBank/DDBJ databases">
        <authorList>
            <person name="Varghese N."/>
            <person name="Submissions S."/>
        </authorList>
    </citation>
    <scope>NUCLEOTIDE SEQUENCE [LARGE SCALE GENOMIC DNA]</scope>
    <source>
        <strain evidence="7">930I</strain>
    </source>
</reference>
<evidence type="ECO:0000313" key="7">
    <source>
        <dbReference type="Proteomes" id="UP000217076"/>
    </source>
</evidence>